<feature type="compositionally biased region" description="Polar residues" evidence="1">
    <location>
        <begin position="75"/>
        <end position="85"/>
    </location>
</feature>
<dbReference type="EMBL" id="KZ348251">
    <property type="protein sequence ID" value="PIO66460.1"/>
    <property type="molecule type" value="Genomic_DNA"/>
</dbReference>
<dbReference type="Proteomes" id="UP000230423">
    <property type="component" value="Unassembled WGS sequence"/>
</dbReference>
<evidence type="ECO:0000313" key="3">
    <source>
        <dbReference type="Proteomes" id="UP000230423"/>
    </source>
</evidence>
<proteinExistence type="predicted"/>
<dbReference type="AlphaFoldDB" id="A0A2G9UAF1"/>
<accession>A0A2G9UAF1</accession>
<name>A0A2G9UAF1_TELCI</name>
<feature type="region of interest" description="Disordered" evidence="1">
    <location>
        <begin position="149"/>
        <end position="173"/>
    </location>
</feature>
<dbReference type="OrthoDB" id="5872714at2759"/>
<organism evidence="2 3">
    <name type="scientific">Teladorsagia circumcincta</name>
    <name type="common">Brown stomach worm</name>
    <name type="synonym">Ostertagia circumcincta</name>
    <dbReference type="NCBI Taxonomy" id="45464"/>
    <lineage>
        <taxon>Eukaryota</taxon>
        <taxon>Metazoa</taxon>
        <taxon>Ecdysozoa</taxon>
        <taxon>Nematoda</taxon>
        <taxon>Chromadorea</taxon>
        <taxon>Rhabditida</taxon>
        <taxon>Rhabditina</taxon>
        <taxon>Rhabditomorpha</taxon>
        <taxon>Strongyloidea</taxon>
        <taxon>Trichostrongylidae</taxon>
        <taxon>Teladorsagia</taxon>
    </lineage>
</organism>
<sequence length="193" mass="20293">MIAVLCGGTRGNIPYLDFLADFTAATRFRDKAASEVIVKLVKDIFNLSSDAPPAMNVRNASASNRLESPEATRNGEATLSNQSNGLDGVTCNVEIPRGRAPGDSSGSELAVVAHGEGPSVSSVCNGVVRNISVQCANMESASVVFFSSPSTNKTHGDNSALKSPSSAKPKRGRQIILKKSCPERMVLLQISMP</sequence>
<keyword evidence="3" id="KW-1185">Reference proteome</keyword>
<evidence type="ECO:0000256" key="1">
    <source>
        <dbReference type="SAM" id="MobiDB-lite"/>
    </source>
</evidence>
<gene>
    <name evidence="2" type="ORF">TELCIR_11828</name>
</gene>
<reference evidence="2 3" key="1">
    <citation type="submission" date="2015-09" db="EMBL/GenBank/DDBJ databases">
        <title>Draft genome of the parasitic nematode Teladorsagia circumcincta isolate WARC Sus (inbred).</title>
        <authorList>
            <person name="Mitreva M."/>
        </authorList>
    </citation>
    <scope>NUCLEOTIDE SEQUENCE [LARGE SCALE GENOMIC DNA]</scope>
    <source>
        <strain evidence="2 3">S</strain>
    </source>
</reference>
<protein>
    <submittedName>
        <fullName evidence="2">Uncharacterized protein</fullName>
    </submittedName>
</protein>
<feature type="region of interest" description="Disordered" evidence="1">
    <location>
        <begin position="60"/>
        <end position="85"/>
    </location>
</feature>
<evidence type="ECO:0000313" key="2">
    <source>
        <dbReference type="EMBL" id="PIO66460.1"/>
    </source>
</evidence>